<name>A0AAW8SUQ0_9ENTE</name>
<dbReference type="InterPro" id="IPR009693">
    <property type="entry name" value="Glucitol_operon_activator"/>
</dbReference>
<gene>
    <name evidence="1" type="ORF">P7D78_10385</name>
</gene>
<accession>A0AAW8SUQ0</accession>
<dbReference type="AlphaFoldDB" id="A0AAW8SUQ0"/>
<dbReference type="Pfam" id="PF06923">
    <property type="entry name" value="GutM"/>
    <property type="match status" value="1"/>
</dbReference>
<dbReference type="EMBL" id="JARPXM010000009">
    <property type="protein sequence ID" value="MDT2538537.1"/>
    <property type="molecule type" value="Genomic_DNA"/>
</dbReference>
<dbReference type="Proteomes" id="UP001249240">
    <property type="component" value="Unassembled WGS sequence"/>
</dbReference>
<comment type="caution">
    <text evidence="1">The sequence shown here is derived from an EMBL/GenBank/DDBJ whole genome shotgun (WGS) entry which is preliminary data.</text>
</comment>
<evidence type="ECO:0000313" key="2">
    <source>
        <dbReference type="Proteomes" id="UP001249240"/>
    </source>
</evidence>
<sequence>MSGLVIVLIVLMLSQSLLSIVQVKYYQSFIKKITTEQAGTEYEFYTEVVKGKVLRMIVAVVIDPDGKVIQCYICKGLTIFARFKEEQSYCGTDLATVYSQAAQNKRAPQIEKALSKIYSRKLEAVT</sequence>
<organism evidence="1 2">
    <name type="scientific">Enterococcus raffinosus</name>
    <dbReference type="NCBI Taxonomy" id="71452"/>
    <lineage>
        <taxon>Bacteria</taxon>
        <taxon>Bacillati</taxon>
        <taxon>Bacillota</taxon>
        <taxon>Bacilli</taxon>
        <taxon>Lactobacillales</taxon>
        <taxon>Enterococcaceae</taxon>
        <taxon>Enterococcus</taxon>
    </lineage>
</organism>
<dbReference type="RefSeq" id="WP_010747368.1">
    <property type="nucleotide sequence ID" value="NZ_BAAAXM010000061.1"/>
</dbReference>
<proteinExistence type="predicted"/>
<evidence type="ECO:0000313" key="1">
    <source>
        <dbReference type="EMBL" id="MDT2538537.1"/>
    </source>
</evidence>
<protein>
    <submittedName>
        <fullName evidence="1">Transcriptional regulator GutM</fullName>
    </submittedName>
</protein>
<reference evidence="1" key="1">
    <citation type="submission" date="2023-03" db="EMBL/GenBank/DDBJ databases">
        <authorList>
            <person name="Shen W."/>
            <person name="Cai J."/>
        </authorList>
    </citation>
    <scope>NUCLEOTIDE SEQUENCE</scope>
    <source>
        <strain evidence="1">B646-2</strain>
    </source>
</reference>